<dbReference type="Proteomes" id="UP001408789">
    <property type="component" value="Unassembled WGS sequence"/>
</dbReference>
<dbReference type="PANTHER" id="PTHR37244:SF1">
    <property type="entry name" value="NADP-SPECIFIC GLUTAMATE DEHYDROGENASE"/>
    <property type="match status" value="1"/>
</dbReference>
<proteinExistence type="predicted"/>
<evidence type="ECO:0000313" key="2">
    <source>
        <dbReference type="Proteomes" id="UP001408789"/>
    </source>
</evidence>
<keyword evidence="2" id="KW-1185">Reference proteome</keyword>
<dbReference type="AlphaFoldDB" id="A0AAP0CU74"/>
<name>A0AAP0CU74_9ASTR</name>
<comment type="caution">
    <text evidence="1">The sequence shown here is derived from an EMBL/GenBank/DDBJ whole genome shotgun (WGS) entry which is preliminary data.</text>
</comment>
<gene>
    <name evidence="1" type="ORF">SSX86_021984</name>
</gene>
<sequence length="253" mass="27925">MCRGFQPINDQTQQRLFKIKSFHLILSLSKPPKSLPDSLTLHYLPRITGGPLEVNGSVIRPDVAVFVTLHRVVGGEGGVVYGSRERVRVSEGVRFEVYVKEEKVVKGGFRKDGGGGWRMECRCGLEGEGGGDRVVVKGVEVVVAEEEEEEGVVMREKVEMVVRRRKRRCFEGLEEIPEQESEEEEEVECCCCDCGGGGGGGGEEEEGGGEVEVEVEVEGVRWAVDVGIWVVCLGVGYLVSKASSKRLRRRRLL</sequence>
<evidence type="ECO:0000313" key="1">
    <source>
        <dbReference type="EMBL" id="KAK9059364.1"/>
    </source>
</evidence>
<reference evidence="1 2" key="1">
    <citation type="submission" date="2024-04" db="EMBL/GenBank/DDBJ databases">
        <title>The reference genome of an endangered Asteraceae, Deinandra increscens subsp. villosa, native to the Central Coast of California.</title>
        <authorList>
            <person name="Guilliams M."/>
            <person name="Hasenstab-Lehman K."/>
            <person name="Meyer R."/>
            <person name="Mcevoy S."/>
        </authorList>
    </citation>
    <scope>NUCLEOTIDE SEQUENCE [LARGE SCALE GENOMIC DNA]</scope>
    <source>
        <tissue evidence="1">Leaf</tissue>
    </source>
</reference>
<dbReference type="PANTHER" id="PTHR37244">
    <property type="entry name" value="NADP-SPECIFIC GLUTAMATE DEHYDROGENASE"/>
    <property type="match status" value="1"/>
</dbReference>
<dbReference type="EMBL" id="JBCNJP010000021">
    <property type="protein sequence ID" value="KAK9059364.1"/>
    <property type="molecule type" value="Genomic_DNA"/>
</dbReference>
<protein>
    <submittedName>
        <fullName evidence="1">Uncharacterized protein</fullName>
    </submittedName>
</protein>
<organism evidence="1 2">
    <name type="scientific">Deinandra increscens subsp. villosa</name>
    <dbReference type="NCBI Taxonomy" id="3103831"/>
    <lineage>
        <taxon>Eukaryota</taxon>
        <taxon>Viridiplantae</taxon>
        <taxon>Streptophyta</taxon>
        <taxon>Embryophyta</taxon>
        <taxon>Tracheophyta</taxon>
        <taxon>Spermatophyta</taxon>
        <taxon>Magnoliopsida</taxon>
        <taxon>eudicotyledons</taxon>
        <taxon>Gunneridae</taxon>
        <taxon>Pentapetalae</taxon>
        <taxon>asterids</taxon>
        <taxon>campanulids</taxon>
        <taxon>Asterales</taxon>
        <taxon>Asteraceae</taxon>
        <taxon>Asteroideae</taxon>
        <taxon>Heliantheae alliance</taxon>
        <taxon>Madieae</taxon>
        <taxon>Madiinae</taxon>
        <taxon>Deinandra</taxon>
    </lineage>
</organism>
<accession>A0AAP0CU74</accession>